<protein>
    <recommendedName>
        <fullName evidence="1">Methyltransferase FkbM domain-containing protein</fullName>
    </recommendedName>
</protein>
<dbReference type="InterPro" id="IPR052514">
    <property type="entry name" value="SAM-dependent_MTase"/>
</dbReference>
<dbReference type="SUPFAM" id="SSF53335">
    <property type="entry name" value="S-adenosyl-L-methionine-dependent methyltransferases"/>
    <property type="match status" value="1"/>
</dbReference>
<dbReference type="PANTHER" id="PTHR34203">
    <property type="entry name" value="METHYLTRANSFERASE, FKBM FAMILY PROTEIN"/>
    <property type="match status" value="1"/>
</dbReference>
<keyword evidence="3" id="KW-1185">Reference proteome</keyword>
<evidence type="ECO:0000313" key="2">
    <source>
        <dbReference type="EMBL" id="EHN10591.1"/>
    </source>
</evidence>
<dbReference type="Proteomes" id="UP000005143">
    <property type="component" value="Unassembled WGS sequence"/>
</dbReference>
<dbReference type="PANTHER" id="PTHR34203:SF15">
    <property type="entry name" value="SLL1173 PROTEIN"/>
    <property type="match status" value="1"/>
</dbReference>
<evidence type="ECO:0000313" key="3">
    <source>
        <dbReference type="Proteomes" id="UP000005143"/>
    </source>
</evidence>
<reference evidence="2 3" key="1">
    <citation type="journal article" date="2013" name="Biodegradation">
        <title>Quantitative proteomic analysis of ibuprofen-degrading Patulibacter sp. strain I11.</title>
        <authorList>
            <person name="Almeida B."/>
            <person name="Kjeldal H."/>
            <person name="Lolas I."/>
            <person name="Knudsen A.D."/>
            <person name="Carvalho G."/>
            <person name="Nielsen K.L."/>
            <person name="Barreto Crespo M.T."/>
            <person name="Stensballe A."/>
            <person name="Nielsen J.L."/>
        </authorList>
    </citation>
    <scope>NUCLEOTIDE SEQUENCE [LARGE SCALE GENOMIC DNA]</scope>
    <source>
        <strain evidence="2 3">I11</strain>
    </source>
</reference>
<name>H0E6V0_9ACTN</name>
<accession>H0E6V0</accession>
<dbReference type="RefSeq" id="WP_007575689.1">
    <property type="nucleotide sequence ID" value="NZ_AGUD01000210.1"/>
</dbReference>
<proteinExistence type="predicted"/>
<evidence type="ECO:0000259" key="1">
    <source>
        <dbReference type="Pfam" id="PF05050"/>
    </source>
</evidence>
<dbReference type="InterPro" id="IPR006342">
    <property type="entry name" value="FkbM_mtfrase"/>
</dbReference>
<dbReference type="EMBL" id="AGUD01000210">
    <property type="protein sequence ID" value="EHN10591.1"/>
    <property type="molecule type" value="Genomic_DNA"/>
</dbReference>
<dbReference type="Gene3D" id="3.40.50.150">
    <property type="entry name" value="Vaccinia Virus protein VP39"/>
    <property type="match status" value="1"/>
</dbReference>
<dbReference type="Pfam" id="PF05050">
    <property type="entry name" value="Methyltransf_21"/>
    <property type="match status" value="1"/>
</dbReference>
<sequence>MAVPPAPRVRPLRTLVRSRVLRLATRVPSERMQRWRTARTGIGPTLLDVAEAIVRSGPIQVAAGPGVGSILPTGLLTVDHAQAGLLVRGSVEPPFAEALRRHLPAAGAFWDVGANLGYFALLGARIGGPGTQVVAVDPVPAHARSVAEIVALNRLEDVHVLQLAAWREPGEVELVLPSDGAWAHLAATVAGRAPGDRLTVDAIPLDALLEPGSGLRPPDVIKIDVEGAELGVLDGLARTVAEHHPVLLVETHDTADPVSAWAAAHGYRVENLERPQPIAGLGGQLAALVPAS</sequence>
<dbReference type="InterPro" id="IPR029063">
    <property type="entry name" value="SAM-dependent_MTases_sf"/>
</dbReference>
<dbReference type="OrthoDB" id="3338469at2"/>
<dbReference type="NCBIfam" id="TIGR01444">
    <property type="entry name" value="fkbM_fam"/>
    <property type="match status" value="1"/>
</dbReference>
<gene>
    <name evidence="2" type="ORF">PAI11_25510</name>
</gene>
<dbReference type="AlphaFoldDB" id="H0E6V0"/>
<comment type="caution">
    <text evidence="2">The sequence shown here is derived from an EMBL/GenBank/DDBJ whole genome shotgun (WGS) entry which is preliminary data.</text>
</comment>
<organism evidence="2 3">
    <name type="scientific">Patulibacter medicamentivorans</name>
    <dbReference type="NCBI Taxonomy" id="1097667"/>
    <lineage>
        <taxon>Bacteria</taxon>
        <taxon>Bacillati</taxon>
        <taxon>Actinomycetota</taxon>
        <taxon>Thermoleophilia</taxon>
        <taxon>Solirubrobacterales</taxon>
        <taxon>Patulibacteraceae</taxon>
        <taxon>Patulibacter</taxon>
    </lineage>
</organism>
<feature type="domain" description="Methyltransferase FkbM" evidence="1">
    <location>
        <begin position="111"/>
        <end position="268"/>
    </location>
</feature>